<accession>A0A1G8LZK9</accession>
<dbReference type="CDD" id="cd09110">
    <property type="entry name" value="PLDc_CLS_1"/>
    <property type="match status" value="1"/>
</dbReference>
<keyword evidence="6" id="KW-0677">Repeat</keyword>
<dbReference type="InterPro" id="IPR025202">
    <property type="entry name" value="PLD-like_dom"/>
</dbReference>
<organism evidence="15 16">
    <name type="scientific">Alteribacillus bidgolensis</name>
    <dbReference type="NCBI Taxonomy" id="930129"/>
    <lineage>
        <taxon>Bacteria</taxon>
        <taxon>Bacillati</taxon>
        <taxon>Bacillota</taxon>
        <taxon>Bacilli</taxon>
        <taxon>Bacillales</taxon>
        <taxon>Bacillaceae</taxon>
        <taxon>Alteribacillus</taxon>
    </lineage>
</organism>
<evidence type="ECO:0000313" key="15">
    <source>
        <dbReference type="EMBL" id="SDI61096.1"/>
    </source>
</evidence>
<dbReference type="PANTHER" id="PTHR21248">
    <property type="entry name" value="CARDIOLIPIN SYNTHASE"/>
    <property type="match status" value="1"/>
</dbReference>
<sequence length="399" mass="46215">MVFVFYILFALLLVTLYIWLDFFLGKRKYLHQQNAVFYPSRKGQVQWIDTGKVFFETMFEDIQHAKSHVHVLFYIFRNDSIGSQFIDLLIQKASEGVEINFLVDRVGSGLNRKGRQKLKKAGVTFAYAKTPSFPFFFFTLNRRNHRKITVIDGKIGYTGGFNVGDEYLGRDPKLGLWRDFHLRFYGEGVQDLQSQFLEDWKQATRNPYKKEESYFPPLEKGSHTFHFFATEGHGLDTFFLEGIKKAKNYIYIASPYYVPSIELQSALLDALKRGVEVCIILPEKRDHPLVKEASISYLEDLIKGGASIFHFQQGFFHAKAVLIDDKFCDVGSANFDKRSFFLNSEMNTMLSSPSNMSSVKNRLEKDMSQSTILHLDELQYRPFKTRVREKIAGIVEPLL</sequence>
<reference evidence="15 16" key="1">
    <citation type="submission" date="2016-10" db="EMBL/GenBank/DDBJ databases">
        <authorList>
            <person name="de Groot N.N."/>
        </authorList>
    </citation>
    <scope>NUCLEOTIDE SEQUENCE [LARGE SCALE GENOMIC DNA]</scope>
    <source>
        <strain evidence="16">P4B,CCM 7963,CECT 7998,DSM 25260,IBRC-M 10614,KCTC 13821</strain>
    </source>
</reference>
<evidence type="ECO:0000256" key="11">
    <source>
        <dbReference type="ARBA" id="ARBA00023264"/>
    </source>
</evidence>
<dbReference type="SMART" id="SM00155">
    <property type="entry name" value="PLDc"/>
    <property type="match status" value="2"/>
</dbReference>
<feature type="domain" description="PLD phosphodiesterase" evidence="14">
    <location>
        <begin position="140"/>
        <end position="167"/>
    </location>
</feature>
<evidence type="ECO:0000256" key="2">
    <source>
        <dbReference type="ARBA" id="ARBA00022475"/>
    </source>
</evidence>
<comment type="subcellular location">
    <subcellularLocation>
        <location evidence="1">Cell membrane</location>
    </subcellularLocation>
</comment>
<evidence type="ECO:0000256" key="4">
    <source>
        <dbReference type="ARBA" id="ARBA00022679"/>
    </source>
</evidence>
<dbReference type="PROSITE" id="PS50035">
    <property type="entry name" value="PLD"/>
    <property type="match status" value="2"/>
</dbReference>
<keyword evidence="16" id="KW-1185">Reference proteome</keyword>
<keyword evidence="8" id="KW-0443">Lipid metabolism</keyword>
<keyword evidence="10" id="KW-0594">Phospholipid biosynthesis</keyword>
<dbReference type="Pfam" id="PF13091">
    <property type="entry name" value="PLDc_2"/>
    <property type="match status" value="2"/>
</dbReference>
<evidence type="ECO:0000256" key="8">
    <source>
        <dbReference type="ARBA" id="ARBA00023098"/>
    </source>
</evidence>
<dbReference type="PIRSF" id="PIRSF000850">
    <property type="entry name" value="Phospholipase_D_PSS"/>
    <property type="match status" value="1"/>
</dbReference>
<dbReference type="PANTHER" id="PTHR21248:SF7">
    <property type="entry name" value="MINOR CARDIOLIPIN SYNTHASE CLSB"/>
    <property type="match status" value="1"/>
</dbReference>
<dbReference type="InterPro" id="IPR001736">
    <property type="entry name" value="PLipase_D/transphosphatidylase"/>
</dbReference>
<dbReference type="GO" id="GO:0005886">
    <property type="term" value="C:plasma membrane"/>
    <property type="evidence" value="ECO:0007669"/>
    <property type="project" value="UniProtKB-SubCell"/>
</dbReference>
<evidence type="ECO:0000256" key="6">
    <source>
        <dbReference type="ARBA" id="ARBA00022737"/>
    </source>
</evidence>
<evidence type="ECO:0000256" key="13">
    <source>
        <dbReference type="SAM" id="Phobius"/>
    </source>
</evidence>
<name>A0A1G8LZK9_9BACI</name>
<dbReference type="Proteomes" id="UP000199017">
    <property type="component" value="Unassembled WGS sequence"/>
</dbReference>
<keyword evidence="7 13" id="KW-1133">Transmembrane helix</keyword>
<evidence type="ECO:0000256" key="7">
    <source>
        <dbReference type="ARBA" id="ARBA00022989"/>
    </source>
</evidence>
<dbReference type="NCBIfam" id="TIGR04265">
    <property type="entry name" value="bac_cardiolipin"/>
    <property type="match status" value="1"/>
</dbReference>
<evidence type="ECO:0000256" key="10">
    <source>
        <dbReference type="ARBA" id="ARBA00023209"/>
    </source>
</evidence>
<dbReference type="STRING" id="930129.SAMN05216352_109148"/>
<feature type="transmembrane region" description="Helical" evidence="13">
    <location>
        <begin position="6"/>
        <end position="24"/>
    </location>
</feature>
<evidence type="ECO:0000256" key="12">
    <source>
        <dbReference type="NCBIfam" id="TIGR04265"/>
    </source>
</evidence>
<dbReference type="GO" id="GO:0032049">
    <property type="term" value="P:cardiolipin biosynthetic process"/>
    <property type="evidence" value="ECO:0007669"/>
    <property type="project" value="UniProtKB-UniRule"/>
</dbReference>
<dbReference type="FunFam" id="3.30.870.10:FF:000014">
    <property type="entry name" value="Cardiolipin synthase"/>
    <property type="match status" value="1"/>
</dbReference>
<evidence type="ECO:0000256" key="1">
    <source>
        <dbReference type="ARBA" id="ARBA00004236"/>
    </source>
</evidence>
<evidence type="ECO:0000313" key="16">
    <source>
        <dbReference type="Proteomes" id="UP000199017"/>
    </source>
</evidence>
<dbReference type="OrthoDB" id="9762009at2"/>
<dbReference type="CDD" id="cd09112">
    <property type="entry name" value="PLDc_CLS_2"/>
    <property type="match status" value="1"/>
</dbReference>
<dbReference type="AlphaFoldDB" id="A0A1G8LZK9"/>
<keyword evidence="3" id="KW-0444">Lipid biosynthesis</keyword>
<keyword evidence="9 13" id="KW-0472">Membrane</keyword>
<keyword evidence="11" id="KW-1208">Phospholipid metabolism</keyword>
<evidence type="ECO:0000256" key="3">
    <source>
        <dbReference type="ARBA" id="ARBA00022516"/>
    </source>
</evidence>
<gene>
    <name evidence="15" type="ORF">SAMN05216352_109148</name>
</gene>
<evidence type="ECO:0000256" key="9">
    <source>
        <dbReference type="ARBA" id="ARBA00023136"/>
    </source>
</evidence>
<dbReference type="Gene3D" id="3.30.870.10">
    <property type="entry name" value="Endonuclease Chain A"/>
    <property type="match status" value="2"/>
</dbReference>
<dbReference type="RefSeq" id="WP_091586523.1">
    <property type="nucleotide sequence ID" value="NZ_FNDU01000009.1"/>
</dbReference>
<keyword evidence="5 13" id="KW-0812">Transmembrane</keyword>
<keyword evidence="2" id="KW-1003">Cell membrane</keyword>
<dbReference type="EMBL" id="FNDU01000009">
    <property type="protein sequence ID" value="SDI61096.1"/>
    <property type="molecule type" value="Genomic_DNA"/>
</dbReference>
<keyword evidence="4" id="KW-0808">Transferase</keyword>
<evidence type="ECO:0000259" key="14">
    <source>
        <dbReference type="PROSITE" id="PS50035"/>
    </source>
</evidence>
<feature type="domain" description="PLD phosphodiesterase" evidence="14">
    <location>
        <begin position="312"/>
        <end position="339"/>
    </location>
</feature>
<dbReference type="InterPro" id="IPR022924">
    <property type="entry name" value="Cardiolipin_synthase"/>
</dbReference>
<protein>
    <recommendedName>
        <fullName evidence="12">Cardiolipin synthase</fullName>
        <ecNumber evidence="12">2.7.8.-</ecNumber>
    </recommendedName>
</protein>
<dbReference type="SUPFAM" id="SSF56024">
    <property type="entry name" value="Phospholipase D/nuclease"/>
    <property type="match status" value="2"/>
</dbReference>
<dbReference type="EC" id="2.7.8.-" evidence="12"/>
<dbReference type="GO" id="GO:0008808">
    <property type="term" value="F:cardiolipin synthase activity"/>
    <property type="evidence" value="ECO:0007669"/>
    <property type="project" value="UniProtKB-UniRule"/>
</dbReference>
<proteinExistence type="predicted"/>
<evidence type="ECO:0000256" key="5">
    <source>
        <dbReference type="ARBA" id="ARBA00022692"/>
    </source>
</evidence>